<dbReference type="AlphaFoldDB" id="A0A119AU41"/>
<keyword evidence="2" id="KW-1185">Reference proteome</keyword>
<dbReference type="EMBL" id="LPEQ01000061">
    <property type="protein sequence ID" value="KVV48395.1"/>
    <property type="molecule type" value="Genomic_DNA"/>
</dbReference>
<gene>
    <name evidence="1" type="ORF">WT27_03940</name>
</gene>
<evidence type="ECO:0000313" key="1">
    <source>
        <dbReference type="EMBL" id="KVV48395.1"/>
    </source>
</evidence>
<organism evidence="1 2">
    <name type="scientific">Burkholderia territorii</name>
    <dbReference type="NCBI Taxonomy" id="1503055"/>
    <lineage>
        <taxon>Bacteria</taxon>
        <taxon>Pseudomonadati</taxon>
        <taxon>Pseudomonadota</taxon>
        <taxon>Betaproteobacteria</taxon>
        <taxon>Burkholderiales</taxon>
        <taxon>Burkholderiaceae</taxon>
        <taxon>Burkholderia</taxon>
        <taxon>Burkholderia cepacia complex</taxon>
    </lineage>
</organism>
<name>A0A119AU41_9BURK</name>
<protein>
    <submittedName>
        <fullName evidence="1">Uncharacterized protein</fullName>
    </submittedName>
</protein>
<evidence type="ECO:0000313" key="2">
    <source>
        <dbReference type="Proteomes" id="UP000062317"/>
    </source>
</evidence>
<dbReference type="Proteomes" id="UP000062317">
    <property type="component" value="Unassembled WGS sequence"/>
</dbReference>
<accession>A0A119AU41</accession>
<sequence length="66" mass="7193">MKHGCLVELLSSCTMPSGRCVLVHPDACNGFDIVVLANWLLEQARDPTAEHPDDVEGNIVPMYRAG</sequence>
<comment type="caution">
    <text evidence="1">The sequence shown here is derived from an EMBL/GenBank/DDBJ whole genome shotgun (WGS) entry which is preliminary data.</text>
</comment>
<dbReference type="RefSeq" id="WP_060105972.1">
    <property type="nucleotide sequence ID" value="NZ_LPEQ01000061.1"/>
</dbReference>
<proteinExistence type="predicted"/>
<reference evidence="1 2" key="1">
    <citation type="submission" date="2015-11" db="EMBL/GenBank/DDBJ databases">
        <title>Expanding the genomic diversity of Burkholderia species for the development of highly accurate diagnostics.</title>
        <authorList>
            <person name="Sahl J."/>
            <person name="Keim P."/>
            <person name="Wagner D."/>
        </authorList>
    </citation>
    <scope>NUCLEOTIDE SEQUENCE [LARGE SCALE GENOMIC DNA]</scope>
    <source>
        <strain evidence="1 2">MSMB1301WGS</strain>
    </source>
</reference>